<evidence type="ECO:0000313" key="2">
    <source>
        <dbReference type="EMBL" id="KAG5654708.1"/>
    </source>
</evidence>
<dbReference type="GO" id="GO:0008081">
    <property type="term" value="F:phosphoric diester hydrolase activity"/>
    <property type="evidence" value="ECO:0007669"/>
    <property type="project" value="InterPro"/>
</dbReference>
<sequence length="363" mass="38440">MHLIWTSITQTLISVLASAAAVQALVPTRRATVCNGHAELCDRSYGTVSFVGTHDSYAVGVNNLAANQDQNITTQLNDGVRMLQVQAHNQGGTIQLCHTSCSLYDGGSLQNYLKTVKTWLDANPNEVLSLLIVNIDNLPPTQYGTVFKAAGVDTISYAPPSSPIQASSWPTLGSMIDSGKRLVTFLDNQADITAVPYLIDEFTNVWETAFNVVDPTLFDCSVNRTKGDTATQMYLINHFLDKLIFNQPVPDIAKLDVTNAATGAGSLGAHVDTCVALNTRAPNFLLVDFYEYGGGSVFQVAADINKVTYAPTAAVASPVSTASAASTSGTKSGNGALSISPGRYLTETLVVMAGITFGAYAAL</sequence>
<dbReference type="Proteomes" id="UP000717328">
    <property type="component" value="Unassembled WGS sequence"/>
</dbReference>
<dbReference type="GO" id="GO:0006629">
    <property type="term" value="P:lipid metabolic process"/>
    <property type="evidence" value="ECO:0007669"/>
    <property type="project" value="InterPro"/>
</dbReference>
<comment type="caution">
    <text evidence="2">The sequence shown here is derived from an EMBL/GenBank/DDBJ whole genome shotgun (WGS) entry which is preliminary data.</text>
</comment>
<dbReference type="InterPro" id="IPR017946">
    <property type="entry name" value="PLC-like_Pdiesterase_TIM-brl"/>
</dbReference>
<feature type="chain" id="PRO_5040373323" description="PLC-like phosphodiesterase" evidence="1">
    <location>
        <begin position="25"/>
        <end position="363"/>
    </location>
</feature>
<dbReference type="PANTHER" id="PTHR13593">
    <property type="match status" value="1"/>
</dbReference>
<dbReference type="EMBL" id="JABCKI010000002">
    <property type="protein sequence ID" value="KAG5654708.1"/>
    <property type="molecule type" value="Genomic_DNA"/>
</dbReference>
<dbReference type="Pfam" id="PF26146">
    <property type="entry name" value="PI-PLC_X"/>
    <property type="match status" value="1"/>
</dbReference>
<dbReference type="AlphaFoldDB" id="A0A9P7GUH8"/>
<dbReference type="SUPFAM" id="SSF51695">
    <property type="entry name" value="PLC-like phosphodiesterases"/>
    <property type="match status" value="1"/>
</dbReference>
<dbReference type="CDD" id="cd08588">
    <property type="entry name" value="PI-PLCc_At5g67130_like"/>
    <property type="match status" value="1"/>
</dbReference>
<gene>
    <name evidence="2" type="ORF">H0H81_007464</name>
</gene>
<keyword evidence="3" id="KW-1185">Reference proteome</keyword>
<reference evidence="2" key="2">
    <citation type="submission" date="2021-10" db="EMBL/GenBank/DDBJ databases">
        <title>Phylogenomics reveals ancestral predisposition of the termite-cultivated fungus Termitomyces towards a domesticated lifestyle.</title>
        <authorList>
            <person name="Auxier B."/>
            <person name="Grum-Grzhimaylo A."/>
            <person name="Cardenas M.E."/>
            <person name="Lodge J.D."/>
            <person name="Laessoe T."/>
            <person name="Pedersen O."/>
            <person name="Smith M.E."/>
            <person name="Kuyper T.W."/>
            <person name="Franco-Molano E.A."/>
            <person name="Baroni T.J."/>
            <person name="Aanen D.K."/>
        </authorList>
    </citation>
    <scope>NUCLEOTIDE SEQUENCE</scope>
    <source>
        <strain evidence="2">D49</strain>
    </source>
</reference>
<feature type="signal peptide" evidence="1">
    <location>
        <begin position="1"/>
        <end position="24"/>
    </location>
</feature>
<dbReference type="PROSITE" id="PS50007">
    <property type="entry name" value="PIPLC_X_DOMAIN"/>
    <property type="match status" value="1"/>
</dbReference>
<reference evidence="2" key="1">
    <citation type="submission" date="2021-02" db="EMBL/GenBank/DDBJ databases">
        <authorList>
            <person name="Nieuwenhuis M."/>
            <person name="Van De Peppel L.J.J."/>
        </authorList>
    </citation>
    <scope>NUCLEOTIDE SEQUENCE</scope>
    <source>
        <strain evidence="2">D49</strain>
    </source>
</reference>
<dbReference type="OrthoDB" id="7984201at2759"/>
<dbReference type="InterPro" id="IPR051057">
    <property type="entry name" value="PI-PLC_domain"/>
</dbReference>
<evidence type="ECO:0000313" key="3">
    <source>
        <dbReference type="Proteomes" id="UP000717328"/>
    </source>
</evidence>
<evidence type="ECO:0008006" key="4">
    <source>
        <dbReference type="Google" id="ProtNLM"/>
    </source>
</evidence>
<dbReference type="PANTHER" id="PTHR13593:SF140">
    <property type="entry name" value="PLC-LIKE PHOSPHODIESTERASE"/>
    <property type="match status" value="1"/>
</dbReference>
<evidence type="ECO:0000256" key="1">
    <source>
        <dbReference type="SAM" id="SignalP"/>
    </source>
</evidence>
<organism evidence="2 3">
    <name type="scientific">Sphagnurus paluster</name>
    <dbReference type="NCBI Taxonomy" id="117069"/>
    <lineage>
        <taxon>Eukaryota</taxon>
        <taxon>Fungi</taxon>
        <taxon>Dikarya</taxon>
        <taxon>Basidiomycota</taxon>
        <taxon>Agaricomycotina</taxon>
        <taxon>Agaricomycetes</taxon>
        <taxon>Agaricomycetidae</taxon>
        <taxon>Agaricales</taxon>
        <taxon>Tricholomatineae</taxon>
        <taxon>Lyophyllaceae</taxon>
        <taxon>Sphagnurus</taxon>
    </lineage>
</organism>
<protein>
    <recommendedName>
        <fullName evidence="4">PLC-like phosphodiesterase</fullName>
    </recommendedName>
</protein>
<name>A0A9P7GUH8_9AGAR</name>
<keyword evidence="1" id="KW-0732">Signal</keyword>
<accession>A0A9P7GUH8</accession>
<proteinExistence type="predicted"/>
<dbReference type="Gene3D" id="3.20.20.190">
    <property type="entry name" value="Phosphatidylinositol (PI) phosphodiesterase"/>
    <property type="match status" value="1"/>
</dbReference>